<dbReference type="PANTHER" id="PTHR43179:SF12">
    <property type="entry name" value="GALACTOFURANOSYLTRANSFERASE GLFT2"/>
    <property type="match status" value="1"/>
</dbReference>
<gene>
    <name evidence="5" type="ORF">AVDCRST_MAG86-3597</name>
</gene>
<dbReference type="EMBL" id="CADCWP010000322">
    <property type="protein sequence ID" value="CAA9586379.1"/>
    <property type="molecule type" value="Genomic_DNA"/>
</dbReference>
<dbReference type="PANTHER" id="PTHR43179">
    <property type="entry name" value="RHAMNOSYLTRANSFERASE WBBL"/>
    <property type="match status" value="1"/>
</dbReference>
<dbReference type="AlphaFoldDB" id="A0A6J4VR90"/>
<dbReference type="Pfam" id="PF00535">
    <property type="entry name" value="Glycos_transf_2"/>
    <property type="match status" value="1"/>
</dbReference>
<feature type="domain" description="Glycosyltransferase 2-like" evidence="4">
    <location>
        <begin position="7"/>
        <end position="134"/>
    </location>
</feature>
<evidence type="ECO:0000259" key="4">
    <source>
        <dbReference type="Pfam" id="PF00535"/>
    </source>
</evidence>
<evidence type="ECO:0000313" key="5">
    <source>
        <dbReference type="EMBL" id="CAA9586379.1"/>
    </source>
</evidence>
<protein>
    <submittedName>
        <fullName evidence="5">Glycosyltransferase</fullName>
    </submittedName>
</protein>
<reference evidence="5" key="1">
    <citation type="submission" date="2020-02" db="EMBL/GenBank/DDBJ databases">
        <authorList>
            <person name="Meier V. D."/>
        </authorList>
    </citation>
    <scope>NUCLEOTIDE SEQUENCE</scope>
    <source>
        <strain evidence="5">AVDCRST_MAG86</strain>
    </source>
</reference>
<dbReference type="SUPFAM" id="SSF53448">
    <property type="entry name" value="Nucleotide-diphospho-sugar transferases"/>
    <property type="match status" value="1"/>
</dbReference>
<dbReference type="GO" id="GO:0016757">
    <property type="term" value="F:glycosyltransferase activity"/>
    <property type="evidence" value="ECO:0007669"/>
    <property type="project" value="UniProtKB-KW"/>
</dbReference>
<name>A0A6J4VR90_9DEIN</name>
<dbReference type="InterPro" id="IPR001173">
    <property type="entry name" value="Glyco_trans_2-like"/>
</dbReference>
<proteinExistence type="inferred from homology"/>
<keyword evidence="3 5" id="KW-0808">Transferase</keyword>
<keyword evidence="2" id="KW-0328">Glycosyltransferase</keyword>
<dbReference type="Gene3D" id="3.90.550.10">
    <property type="entry name" value="Spore Coat Polysaccharide Biosynthesis Protein SpsA, Chain A"/>
    <property type="match status" value="1"/>
</dbReference>
<evidence type="ECO:0000256" key="2">
    <source>
        <dbReference type="ARBA" id="ARBA00022676"/>
    </source>
</evidence>
<dbReference type="InterPro" id="IPR029044">
    <property type="entry name" value="Nucleotide-diphossugar_trans"/>
</dbReference>
<comment type="similarity">
    <text evidence="1">Belongs to the glycosyltransferase 2 family.</text>
</comment>
<organism evidence="5">
    <name type="scientific">uncultured Truepera sp</name>
    <dbReference type="NCBI Taxonomy" id="543023"/>
    <lineage>
        <taxon>Bacteria</taxon>
        <taxon>Thermotogati</taxon>
        <taxon>Deinococcota</taxon>
        <taxon>Deinococci</taxon>
        <taxon>Trueperales</taxon>
        <taxon>Trueperaceae</taxon>
        <taxon>Truepera</taxon>
        <taxon>environmental samples</taxon>
    </lineage>
</organism>
<accession>A0A6J4VR90</accession>
<sequence>MTRPLVSVCILSHNRKSDLAHTLELLQRDPYGRLELLVADNASVDGTPELVREDFPDVRLFAHPENIGIDALNTAFMAARGEYILVLDDDSWPEPGAIERAVARFEEKPSLGLVTCDIVEPKGQKRWDMAYLPLHPGDGPQPWYCFVGCGFLVRTALLQEMGGYPRDFFLYANEAPVAAEVLLRGYDIEFLPDVRVFHKMPSRQSGFSQNHVFYGLRNDLQTAWRYFHGWRYLDILLGRLVTGFVLLASLGRESRAAYFRALRELRGYQQRHTRRPLSKDAMRQLSGAFHGTTLTTLLSYRTLRRVLWYLGFYKDGRVIS</sequence>
<evidence type="ECO:0000256" key="1">
    <source>
        <dbReference type="ARBA" id="ARBA00006739"/>
    </source>
</evidence>
<evidence type="ECO:0000256" key="3">
    <source>
        <dbReference type="ARBA" id="ARBA00022679"/>
    </source>
</evidence>